<evidence type="ECO:0000256" key="1">
    <source>
        <dbReference type="SAM" id="MobiDB-lite"/>
    </source>
</evidence>
<dbReference type="InterPro" id="IPR052894">
    <property type="entry name" value="AsmA-related"/>
</dbReference>
<evidence type="ECO:0000313" key="4">
    <source>
        <dbReference type="EMBL" id="MFL9877765.1"/>
    </source>
</evidence>
<evidence type="ECO:0000259" key="3">
    <source>
        <dbReference type="Pfam" id="PF05170"/>
    </source>
</evidence>
<comment type="caution">
    <text evidence="4">The sequence shown here is derived from an EMBL/GenBank/DDBJ whole genome shotgun (WGS) entry which is preliminary data.</text>
</comment>
<feature type="region of interest" description="Disordered" evidence="1">
    <location>
        <begin position="678"/>
        <end position="711"/>
    </location>
</feature>
<accession>A0ABW8Z4K9</accession>
<reference evidence="4 5" key="1">
    <citation type="journal article" date="2024" name="Chem. Sci.">
        <title>Discovery of megapolipeptins by genome mining of a Burkholderiales bacteria collection.</title>
        <authorList>
            <person name="Paulo B.S."/>
            <person name="Recchia M.J.J."/>
            <person name="Lee S."/>
            <person name="Fergusson C.H."/>
            <person name="Romanowski S.B."/>
            <person name="Hernandez A."/>
            <person name="Krull N."/>
            <person name="Liu D.Y."/>
            <person name="Cavanagh H."/>
            <person name="Bos A."/>
            <person name="Gray C.A."/>
            <person name="Murphy B.T."/>
            <person name="Linington R.G."/>
            <person name="Eustaquio A.S."/>
        </authorList>
    </citation>
    <scope>NUCLEOTIDE SEQUENCE [LARGE SCALE GENOMIC DNA]</scope>
    <source>
        <strain evidence="4 5">RL21-008-BIB-B</strain>
    </source>
</reference>
<protein>
    <submittedName>
        <fullName evidence="4">AsmA family protein</fullName>
    </submittedName>
</protein>
<dbReference type="PANTHER" id="PTHR30441:SF9">
    <property type="entry name" value="ASMA FAMILY PROTEIN YHJG"/>
    <property type="match status" value="1"/>
</dbReference>
<keyword evidence="5" id="KW-1185">Reference proteome</keyword>
<dbReference type="InterPro" id="IPR007844">
    <property type="entry name" value="AsmA"/>
</dbReference>
<feature type="transmembrane region" description="Helical" evidence="2">
    <location>
        <begin position="12"/>
        <end position="32"/>
    </location>
</feature>
<dbReference type="Proteomes" id="UP001629214">
    <property type="component" value="Unassembled WGS sequence"/>
</dbReference>
<feature type="domain" description="AsmA" evidence="3">
    <location>
        <begin position="7"/>
        <end position="577"/>
    </location>
</feature>
<keyword evidence="2" id="KW-0472">Membrane</keyword>
<organism evidence="4 5">
    <name type="scientific">Herbaspirillum rhizosphaerae</name>
    <dbReference type="NCBI Taxonomy" id="346179"/>
    <lineage>
        <taxon>Bacteria</taxon>
        <taxon>Pseudomonadati</taxon>
        <taxon>Pseudomonadota</taxon>
        <taxon>Betaproteobacteria</taxon>
        <taxon>Burkholderiales</taxon>
        <taxon>Oxalobacteraceae</taxon>
        <taxon>Herbaspirillum</taxon>
    </lineage>
</organism>
<evidence type="ECO:0000256" key="2">
    <source>
        <dbReference type="SAM" id="Phobius"/>
    </source>
</evidence>
<dbReference type="EMBL" id="JAQQFR010000003">
    <property type="protein sequence ID" value="MFL9877765.1"/>
    <property type="molecule type" value="Genomic_DNA"/>
</dbReference>
<evidence type="ECO:0000313" key="5">
    <source>
        <dbReference type="Proteomes" id="UP001629214"/>
    </source>
</evidence>
<proteinExistence type="predicted"/>
<dbReference type="RefSeq" id="WP_408166246.1">
    <property type="nucleotide sequence ID" value="NZ_JAQQFR010000003.1"/>
</dbReference>
<keyword evidence="2" id="KW-1133">Transmembrane helix</keyword>
<keyword evidence="2" id="KW-0812">Transmembrane</keyword>
<dbReference type="Pfam" id="PF05170">
    <property type="entry name" value="AsmA"/>
    <property type="match status" value="1"/>
</dbReference>
<sequence length="711" mass="76332">MRHPIARYILTGLLAIFLLVAAIIIFVAVFDWNLARPYINREVSLLTGRDFAIQGDLKVHFRQGLRTEQGWRRYVPRPEISAADVHLSNPSWSTAGPQMFVARRVDIALHPLDLLRKTVVLTDAVLDAPAIALERRADGSNTWTFKQNASEPSAWSFEVQRLAFSSGTIRYVDGIIALDLQAKVVSIADKVDATQARQAVTATRAETPAAPPSQAVEKFGLQFELGGTYRKAKISGSGKAGAVMALKQDDTVYPIQLNAQLGENKIGIDGTLTDPRSLSGIDLQLTLGGSSMANLYPLTGVLLPETPPYSTRGRLIGKKEGEVWNWTYQNFTGTVGSSDLAGTVQYLPRQPRPLLRGEVSSQQLRLQDLGPAVGADSNVEKQARGKAAVQPDDKALPVEQFNTDKWGAIDADVTFKGKKLVRSEKIPLKDIVAELHMKDKVLSLTPLDFGMAGGNVTSNISLDGREKSINAQVKLAARHLKVRELFPTLQSMSASFGEVNADAALTGHGNSVSSMLATSNGELGAVVSEGSISKFILEAAGLNVANAVFVKVFGDKQIHLNCMASDFEVKNGRAGIRQFIVDTDDALVDVTGDIDLAKELLNLDIRPKTKGVRIFSLRTPLYAKGSFKHPDVGPYKGPLALKAGAAAVLAVASPLAAFLPLVNLGNVKDADCAGALAKATQTRAGPKSEPTAAPAKPVTEGEVNKAQQEKK</sequence>
<gene>
    <name evidence="4" type="ORF">PQR63_05215</name>
</gene>
<name>A0ABW8Z4K9_9BURK</name>
<dbReference type="PANTHER" id="PTHR30441">
    <property type="entry name" value="DUF748 DOMAIN-CONTAINING PROTEIN"/>
    <property type="match status" value="1"/>
</dbReference>